<reference evidence="1" key="1">
    <citation type="submission" date="2020-12" db="EMBL/GenBank/DDBJ databases">
        <title>Bacterial novel species Mucilaginibacter sp. SD-g isolated from soil.</title>
        <authorList>
            <person name="Jung H.-Y."/>
        </authorList>
    </citation>
    <scope>NUCLEOTIDE SEQUENCE</scope>
    <source>
        <strain evidence="1">SD-g</strain>
    </source>
</reference>
<dbReference type="AlphaFoldDB" id="A0A934UP02"/>
<organism evidence="1 2">
    <name type="scientific">Mucilaginibacter segetis</name>
    <dbReference type="NCBI Taxonomy" id="2793071"/>
    <lineage>
        <taxon>Bacteria</taxon>
        <taxon>Pseudomonadati</taxon>
        <taxon>Bacteroidota</taxon>
        <taxon>Sphingobacteriia</taxon>
        <taxon>Sphingobacteriales</taxon>
        <taxon>Sphingobacteriaceae</taxon>
        <taxon>Mucilaginibacter</taxon>
    </lineage>
</organism>
<evidence type="ECO:0000313" key="1">
    <source>
        <dbReference type="EMBL" id="MBK0380467.1"/>
    </source>
</evidence>
<name>A0A934UP02_9SPHI</name>
<dbReference type="RefSeq" id="WP_200067016.1">
    <property type="nucleotide sequence ID" value="NZ_JAEHFW010000003.1"/>
</dbReference>
<evidence type="ECO:0000313" key="2">
    <source>
        <dbReference type="Proteomes" id="UP000613193"/>
    </source>
</evidence>
<dbReference type="EMBL" id="JAEHFW010000003">
    <property type="protein sequence ID" value="MBK0380467.1"/>
    <property type="molecule type" value="Genomic_DNA"/>
</dbReference>
<gene>
    <name evidence="1" type="ORF">I5M19_14175</name>
</gene>
<sequence length="109" mass="13175">MNNQAFVTTRPNLKTRRFSTLHIEIFEYILLGKTNRELNRMLGYTRRSHAVVDHSRKVMFKLLALENLSRRDFTDRIVYPRKYQFWWKKLLDKNKAALLKVAIPPEFYS</sequence>
<proteinExistence type="predicted"/>
<dbReference type="Proteomes" id="UP000613193">
    <property type="component" value="Unassembled WGS sequence"/>
</dbReference>
<accession>A0A934UP02</accession>
<keyword evidence="2" id="KW-1185">Reference proteome</keyword>
<protein>
    <submittedName>
        <fullName evidence="1">Uncharacterized protein</fullName>
    </submittedName>
</protein>
<comment type="caution">
    <text evidence="1">The sequence shown here is derived from an EMBL/GenBank/DDBJ whole genome shotgun (WGS) entry which is preliminary data.</text>
</comment>